<comment type="caution">
    <text evidence="1">The sequence shown here is derived from an EMBL/GenBank/DDBJ whole genome shotgun (WGS) entry which is preliminary data.</text>
</comment>
<dbReference type="SUPFAM" id="SSF159501">
    <property type="entry name" value="EreA/ChaN-like"/>
    <property type="match status" value="1"/>
</dbReference>
<dbReference type="Gene3D" id="1.20.1440.30">
    <property type="entry name" value="Biosynthetic Protein domain"/>
    <property type="match status" value="1"/>
</dbReference>
<proteinExistence type="predicted"/>
<reference evidence="2" key="1">
    <citation type="journal article" date="2019" name="Int. J. Syst. Evol. Microbiol.">
        <title>The Global Catalogue of Microorganisms (GCM) 10K type strain sequencing project: providing services to taxonomists for standard genome sequencing and annotation.</title>
        <authorList>
            <consortium name="The Broad Institute Genomics Platform"/>
            <consortium name="The Broad Institute Genome Sequencing Center for Infectious Disease"/>
            <person name="Wu L."/>
            <person name="Ma J."/>
        </authorList>
    </citation>
    <scope>NUCLEOTIDE SEQUENCE [LARGE SCALE GENOMIC DNA]</scope>
    <source>
        <strain evidence="2">CCUG 43111</strain>
    </source>
</reference>
<dbReference type="InterPro" id="IPR007815">
    <property type="entry name" value="Emycin_Estase"/>
</dbReference>
<dbReference type="InterPro" id="IPR014622">
    <property type="entry name" value="UCP036794_erythomycin"/>
</dbReference>
<dbReference type="EMBL" id="JBHSMR010000013">
    <property type="protein sequence ID" value="MFC5479001.1"/>
    <property type="molecule type" value="Genomic_DNA"/>
</dbReference>
<name>A0ABW0MQ70_9BURK</name>
<dbReference type="CDD" id="cd14728">
    <property type="entry name" value="Ere-like"/>
    <property type="match status" value="1"/>
</dbReference>
<sequence length="446" mass="50093">MTAAIDISAAALAAAARPLTGGPGDYDALMKLVGDARFVLIGEATHGTHEFYEERARITQRLIREKGFTAVAVEADWPDAYRVNRYVRGEGHDADANAALSGFERFPAWMWRNTDVSAFVDWLRTHNAGVKAGPKVGFYGLDLYSLFTSVREVLTYLDKVDPTAAEEARRRYACFDHYGEDSQHYGYATGVGLSESCQQGVLTQLQELQQRAFDYMQADGASSEDAFFYAQQNARLVKNAEEYYRTMFRGRVSSWNLRDSHMAETLDALARHLSKDGTPAKIVIWEHNSHIGDARATYMGNLGEWNVGELARKAYPGQTCLVGFSTYEGYVTAASEWDGPAEHKRVRPGMPGSYEELLHHVGIPRFYLNLRDESPARRLLLERRLERAIGVLYLPRSERQSHYFDAQLAQQFDAIIHIDKTEALVPLDATSGWHSGEPPETYPEGM</sequence>
<dbReference type="PANTHER" id="PTHR31299">
    <property type="entry name" value="ESTERASE, PUTATIVE (AFU_ORTHOLOGUE AFUA_1G05850)-RELATED"/>
    <property type="match status" value="1"/>
</dbReference>
<evidence type="ECO:0000313" key="2">
    <source>
        <dbReference type="Proteomes" id="UP001596101"/>
    </source>
</evidence>
<dbReference type="PANTHER" id="PTHR31299:SF0">
    <property type="entry name" value="ESTERASE, PUTATIVE (AFU_ORTHOLOGUE AFUA_1G05850)-RELATED"/>
    <property type="match status" value="1"/>
</dbReference>
<dbReference type="Gene3D" id="3.40.1660.10">
    <property type="entry name" value="EreA-like (biosynthetic domain)"/>
    <property type="match status" value="1"/>
</dbReference>
<protein>
    <submittedName>
        <fullName evidence="1">Erythromycin esterase family protein</fullName>
    </submittedName>
</protein>
<dbReference type="Proteomes" id="UP001596101">
    <property type="component" value="Unassembled WGS sequence"/>
</dbReference>
<dbReference type="PIRSF" id="PIRSF036794">
    <property type="entry name" value="UCP_erythr_ester"/>
    <property type="match status" value="1"/>
</dbReference>
<dbReference type="InterPro" id="IPR052036">
    <property type="entry name" value="Hydrolase/PRTase-associated"/>
</dbReference>
<dbReference type="RefSeq" id="WP_379755701.1">
    <property type="nucleotide sequence ID" value="NZ_JBHSMR010000013.1"/>
</dbReference>
<organism evidence="1 2">
    <name type="scientific">Massilia suwonensis</name>
    <dbReference type="NCBI Taxonomy" id="648895"/>
    <lineage>
        <taxon>Bacteria</taxon>
        <taxon>Pseudomonadati</taxon>
        <taxon>Pseudomonadota</taxon>
        <taxon>Betaproteobacteria</taxon>
        <taxon>Burkholderiales</taxon>
        <taxon>Oxalobacteraceae</taxon>
        <taxon>Telluria group</taxon>
        <taxon>Massilia</taxon>
    </lineage>
</organism>
<accession>A0ABW0MQ70</accession>
<evidence type="ECO:0000313" key="1">
    <source>
        <dbReference type="EMBL" id="MFC5479001.1"/>
    </source>
</evidence>
<gene>
    <name evidence="1" type="ORF">ACFPQ5_12405</name>
</gene>
<dbReference type="Pfam" id="PF05139">
    <property type="entry name" value="Erythro_esteras"/>
    <property type="match status" value="1"/>
</dbReference>
<dbReference type="Gene3D" id="3.30.1870.10">
    <property type="entry name" value="EreA-like, domain 2"/>
    <property type="match status" value="1"/>
</dbReference>
<keyword evidence="2" id="KW-1185">Reference proteome</keyword>